<feature type="domain" description="Phytocyanin" evidence="4">
    <location>
        <begin position="51"/>
        <end position="171"/>
    </location>
</feature>
<dbReference type="InterPro" id="IPR008972">
    <property type="entry name" value="Cupredoxin"/>
</dbReference>
<name>A0ABM4UWZ6_COFAR</name>
<organism evidence="5 6">
    <name type="scientific">Coffea arabica</name>
    <name type="common">Arabian coffee</name>
    <dbReference type="NCBI Taxonomy" id="13443"/>
    <lineage>
        <taxon>Eukaryota</taxon>
        <taxon>Viridiplantae</taxon>
        <taxon>Streptophyta</taxon>
        <taxon>Embryophyta</taxon>
        <taxon>Tracheophyta</taxon>
        <taxon>Spermatophyta</taxon>
        <taxon>Magnoliopsida</taxon>
        <taxon>eudicotyledons</taxon>
        <taxon>Gunneridae</taxon>
        <taxon>Pentapetalae</taxon>
        <taxon>asterids</taxon>
        <taxon>lamiids</taxon>
        <taxon>Gentianales</taxon>
        <taxon>Rubiaceae</taxon>
        <taxon>Ixoroideae</taxon>
        <taxon>Gardenieae complex</taxon>
        <taxon>Bertiereae - Coffeeae clade</taxon>
        <taxon>Coffeeae</taxon>
        <taxon>Coffea</taxon>
    </lineage>
</organism>
<dbReference type="RefSeq" id="XP_071911782.1">
    <property type="nucleotide sequence ID" value="XM_072055681.1"/>
</dbReference>
<evidence type="ECO:0000256" key="1">
    <source>
        <dbReference type="SAM" id="MobiDB-lite"/>
    </source>
</evidence>
<evidence type="ECO:0000256" key="2">
    <source>
        <dbReference type="SAM" id="Phobius"/>
    </source>
</evidence>
<evidence type="ECO:0000313" key="5">
    <source>
        <dbReference type="Proteomes" id="UP001652660"/>
    </source>
</evidence>
<keyword evidence="5" id="KW-1185">Reference proteome</keyword>
<dbReference type="PROSITE" id="PS51485">
    <property type="entry name" value="PHYTOCYANIN"/>
    <property type="match status" value="1"/>
</dbReference>
<gene>
    <name evidence="6" type="primary">LOC140009599</name>
</gene>
<dbReference type="SUPFAM" id="SSF49503">
    <property type="entry name" value="Cupredoxins"/>
    <property type="match status" value="1"/>
</dbReference>
<feature type="chain" id="PRO_5045153827" evidence="3">
    <location>
        <begin position="38"/>
        <end position="253"/>
    </location>
</feature>
<dbReference type="InterPro" id="IPR003245">
    <property type="entry name" value="Phytocyanin_dom"/>
</dbReference>
<dbReference type="PANTHER" id="PTHR33021">
    <property type="entry name" value="BLUE COPPER PROTEIN"/>
    <property type="match status" value="1"/>
</dbReference>
<evidence type="ECO:0000256" key="3">
    <source>
        <dbReference type="SAM" id="SignalP"/>
    </source>
</evidence>
<sequence>MYHCTASGGLRTVSIFFFFCFCFSICLLPSFSGSVTATTAPAPAPAASEYKNYTVGDSLGWYDTLENPKVDYQKWVAGKNFSLGDFLIFNSDNNHSIIQTYNFTTYKNCDYDNASDNDTVQWASADPSSTSPHPISVAVPLLKVGMTYFFSSDYDGEQCKNGQHFKINVKYGHGLPPSLKNPSNEALAPNNPVPGDDDAAPDTLVPSNFDNPQTVSDNAEPSESVTLSAFSYLFGVKLCWTLILLGVYGIVFN</sequence>
<feature type="signal peptide" evidence="3">
    <location>
        <begin position="1"/>
        <end position="37"/>
    </location>
</feature>
<feature type="region of interest" description="Disordered" evidence="1">
    <location>
        <begin position="180"/>
        <end position="220"/>
    </location>
</feature>
<dbReference type="Proteomes" id="UP001652660">
    <property type="component" value="Chromosome 1e"/>
</dbReference>
<dbReference type="InterPro" id="IPR039391">
    <property type="entry name" value="Phytocyanin-like"/>
</dbReference>
<proteinExistence type="predicted"/>
<feature type="compositionally biased region" description="Polar residues" evidence="1">
    <location>
        <begin position="205"/>
        <end position="220"/>
    </location>
</feature>
<dbReference type="Pfam" id="PF02298">
    <property type="entry name" value="Cu_bind_like"/>
    <property type="match status" value="1"/>
</dbReference>
<dbReference type="PANTHER" id="PTHR33021:SF6">
    <property type="entry name" value="EARLY NODULIN-LIKE PROTEIN 18"/>
    <property type="match status" value="1"/>
</dbReference>
<keyword evidence="2" id="KW-0812">Transmembrane</keyword>
<protein>
    <submittedName>
        <fullName evidence="6">Early nodulin-like protein 18</fullName>
    </submittedName>
</protein>
<keyword evidence="2" id="KW-1133">Transmembrane helix</keyword>
<evidence type="ECO:0000259" key="4">
    <source>
        <dbReference type="PROSITE" id="PS51485"/>
    </source>
</evidence>
<reference evidence="6" key="2">
    <citation type="submission" date="2025-08" db="UniProtKB">
        <authorList>
            <consortium name="RefSeq"/>
        </authorList>
    </citation>
    <scope>IDENTIFICATION</scope>
    <source>
        <tissue evidence="6">Leaves</tissue>
    </source>
</reference>
<accession>A0ABM4UWZ6</accession>
<dbReference type="GeneID" id="140009599"/>
<feature type="transmembrane region" description="Helical" evidence="2">
    <location>
        <begin position="229"/>
        <end position="251"/>
    </location>
</feature>
<dbReference type="Gene3D" id="2.60.40.420">
    <property type="entry name" value="Cupredoxins - blue copper proteins"/>
    <property type="match status" value="1"/>
</dbReference>
<reference evidence="5" key="1">
    <citation type="journal article" date="2025" name="Foods">
        <title>Unveiling the Microbial Signatures of Arabica Coffee Cherries: Insights into Ripeness Specific Diversity, Functional Traits, and Implications for Quality and Safety.</title>
        <authorList>
            <consortium name="RefSeq"/>
            <person name="Tenea G.N."/>
            <person name="Cifuentes V."/>
            <person name="Reyes P."/>
            <person name="Cevallos-Vallejos M."/>
        </authorList>
    </citation>
    <scope>NUCLEOTIDE SEQUENCE [LARGE SCALE GENOMIC DNA]</scope>
</reference>
<evidence type="ECO:0000313" key="6">
    <source>
        <dbReference type="RefSeq" id="XP_071911782.1"/>
    </source>
</evidence>
<keyword evidence="2" id="KW-0472">Membrane</keyword>
<keyword evidence="3" id="KW-0732">Signal</keyword>